<comment type="caution">
    <text evidence="1">The sequence shown here is derived from an EMBL/GenBank/DDBJ whole genome shotgun (WGS) entry which is preliminary data.</text>
</comment>
<sequence length="96" mass="10702">MSHKMRGRKAPETVKIHAATVRMDDADKARLRQMTSEHPLYTESVIIRAALQAFLAYGVPMRTEIVLASLNEGDVSELMRRHGMLPTSESEGTHAV</sequence>
<gene>
    <name evidence="1" type="ORF">GKC49_01310</name>
</gene>
<reference evidence="1 2" key="1">
    <citation type="submission" date="2019-11" db="EMBL/GenBank/DDBJ databases">
        <title>Draft Genome Sequence of Plant Growth-Promoting Rhizosphere-Associated Bacteria.</title>
        <authorList>
            <person name="Vasilyev I.Y."/>
            <person name="Radchenko V."/>
            <person name="Ilnitskaya E.V."/>
        </authorList>
    </citation>
    <scope>NUCLEOTIDE SEQUENCE [LARGE SCALE GENOMIC DNA]</scope>
    <source>
        <strain evidence="1 2">VRA_MhP_f</strain>
    </source>
</reference>
<dbReference type="RefSeq" id="WP_061060511.1">
    <property type="nucleotide sequence ID" value="NZ_CP134722.1"/>
</dbReference>
<proteinExistence type="predicted"/>
<dbReference type="Proteomes" id="UP000461948">
    <property type="component" value="Unassembled WGS sequence"/>
</dbReference>
<evidence type="ECO:0000313" key="1">
    <source>
        <dbReference type="EMBL" id="MSE13837.1"/>
    </source>
</evidence>
<evidence type="ECO:0000313" key="2">
    <source>
        <dbReference type="Proteomes" id="UP000461948"/>
    </source>
</evidence>
<accession>A0A7X2MIE5</accession>
<protein>
    <submittedName>
        <fullName evidence="1">Uncharacterized protein</fullName>
    </submittedName>
</protein>
<name>A0A7X2MIE5_ENTAG</name>
<dbReference type="AlphaFoldDB" id="A0A7X2MIE5"/>
<dbReference type="EMBL" id="WKLC01000017">
    <property type="protein sequence ID" value="MSE13837.1"/>
    <property type="molecule type" value="Genomic_DNA"/>
</dbReference>
<organism evidence="1 2">
    <name type="scientific">Enterobacter agglomerans</name>
    <name type="common">Erwinia herbicola</name>
    <name type="synonym">Pantoea agglomerans</name>
    <dbReference type="NCBI Taxonomy" id="549"/>
    <lineage>
        <taxon>Bacteria</taxon>
        <taxon>Pseudomonadati</taxon>
        <taxon>Pseudomonadota</taxon>
        <taxon>Gammaproteobacteria</taxon>
        <taxon>Enterobacterales</taxon>
        <taxon>Erwiniaceae</taxon>
        <taxon>Pantoea</taxon>
        <taxon>Pantoea agglomerans group</taxon>
    </lineage>
</organism>